<keyword evidence="4" id="KW-0027">Amidation</keyword>
<protein>
    <submittedName>
        <fullName evidence="8">Sulfakinin</fullName>
    </submittedName>
</protein>
<reference evidence="8" key="1">
    <citation type="journal article" date="2022" name="J. Proteome Res.">
        <title>Neuropeptidomes of Tenebrio molitor L. and Zophobas atratus Fab. (Coleoptera, Polyphaga: Tenebrionidae).</title>
        <authorList>
            <person name="Marciniak P."/>
            <person name="Pacholska-Bogalska J."/>
            <person name="Ragionieri L."/>
        </authorList>
    </citation>
    <scope>NUCLEOTIDE SEQUENCE</scope>
    <source>
        <strain evidence="8">DN26617_c0_g1_i1</strain>
    </source>
</reference>
<evidence type="ECO:0000256" key="6">
    <source>
        <dbReference type="SAM" id="MobiDB-lite"/>
    </source>
</evidence>
<evidence type="ECO:0000256" key="7">
    <source>
        <dbReference type="SAM" id="SignalP"/>
    </source>
</evidence>
<dbReference type="GO" id="GO:0007218">
    <property type="term" value="P:neuropeptide signaling pathway"/>
    <property type="evidence" value="ECO:0007669"/>
    <property type="project" value="UniProtKB-KW"/>
</dbReference>
<dbReference type="InterPro" id="IPR013259">
    <property type="entry name" value="Sulfakinin"/>
</dbReference>
<feature type="chain" id="PRO_5037124732" evidence="7">
    <location>
        <begin position="30"/>
        <end position="116"/>
    </location>
</feature>
<dbReference type="InterPro" id="IPR013152">
    <property type="entry name" value="Gastrin/cholecystokinin_CS"/>
</dbReference>
<dbReference type="PROSITE" id="PS00259">
    <property type="entry name" value="GASTRIN"/>
    <property type="match status" value="1"/>
</dbReference>
<organism evidence="8">
    <name type="scientific">Tenebrio molitor</name>
    <name type="common">Yellow mealworm beetle</name>
    <dbReference type="NCBI Taxonomy" id="7067"/>
    <lineage>
        <taxon>Eukaryota</taxon>
        <taxon>Metazoa</taxon>
        <taxon>Ecdysozoa</taxon>
        <taxon>Arthropoda</taxon>
        <taxon>Hexapoda</taxon>
        <taxon>Insecta</taxon>
        <taxon>Pterygota</taxon>
        <taxon>Neoptera</taxon>
        <taxon>Endopterygota</taxon>
        <taxon>Coleoptera</taxon>
        <taxon>Polyphaga</taxon>
        <taxon>Cucujiformia</taxon>
        <taxon>Tenebrionidae</taxon>
        <taxon>Tenebrio</taxon>
    </lineage>
</organism>
<name>A0A977SQS2_TENMO</name>
<keyword evidence="7" id="KW-0732">Signal</keyword>
<dbReference type="Pfam" id="PF08257">
    <property type="entry name" value="Sulfakinin"/>
    <property type="match status" value="2"/>
</dbReference>
<comment type="subcellular location">
    <subcellularLocation>
        <location evidence="1">Secreted</location>
    </subcellularLocation>
</comment>
<dbReference type="OrthoDB" id="6360815at2759"/>
<comment type="similarity">
    <text evidence="2">Belongs to the gastrin/cholecystokinin family.</text>
</comment>
<evidence type="ECO:0000256" key="3">
    <source>
        <dbReference type="ARBA" id="ARBA00022525"/>
    </source>
</evidence>
<feature type="signal peptide" evidence="7">
    <location>
        <begin position="1"/>
        <end position="29"/>
    </location>
</feature>
<feature type="compositionally biased region" description="Basic and acidic residues" evidence="6">
    <location>
        <begin position="88"/>
        <end position="106"/>
    </location>
</feature>
<evidence type="ECO:0000256" key="4">
    <source>
        <dbReference type="ARBA" id="ARBA00022815"/>
    </source>
</evidence>
<accession>A0A977SQS2</accession>
<keyword evidence="3" id="KW-0964">Secreted</keyword>
<feature type="region of interest" description="Disordered" evidence="6">
    <location>
        <begin position="88"/>
        <end position="116"/>
    </location>
</feature>
<evidence type="ECO:0000256" key="5">
    <source>
        <dbReference type="ARBA" id="ARBA00023320"/>
    </source>
</evidence>
<dbReference type="AlphaFoldDB" id="A0A977SQS2"/>
<evidence type="ECO:0000256" key="2">
    <source>
        <dbReference type="ARBA" id="ARBA00006273"/>
    </source>
</evidence>
<proteinExistence type="evidence at transcript level"/>
<evidence type="ECO:0000313" key="8">
    <source>
        <dbReference type="EMBL" id="UXO98132.1"/>
    </source>
</evidence>
<dbReference type="EMBL" id="ON125381">
    <property type="protein sequence ID" value="UXO98132.1"/>
    <property type="molecule type" value="mRNA"/>
</dbReference>
<sequence length="116" mass="13347">MGMKSVFTGIFIISSMYLLFIHQFHNASAAPGNVNNLDSHRPRGRPFTRLTPRTSSQYARIKPEPFNEFIVDDDDLFELSKRQTSDDYGHLRFGKRGEEPFDDYGHMRFGRSGGDK</sequence>
<keyword evidence="5" id="KW-0527">Neuropeptide</keyword>
<dbReference type="GO" id="GO:0005576">
    <property type="term" value="C:extracellular region"/>
    <property type="evidence" value="ECO:0007669"/>
    <property type="project" value="UniProtKB-SubCell"/>
</dbReference>
<evidence type="ECO:0000256" key="1">
    <source>
        <dbReference type="ARBA" id="ARBA00004613"/>
    </source>
</evidence>